<reference evidence="3" key="3">
    <citation type="submission" date="2025-08" db="UniProtKB">
        <authorList>
            <consortium name="RefSeq"/>
        </authorList>
    </citation>
    <scope>IDENTIFICATION</scope>
    <source>
        <strain evidence="3">NI907</strain>
    </source>
</reference>
<reference evidence="3" key="2">
    <citation type="submission" date="2019-10" db="EMBL/GenBank/DDBJ databases">
        <authorList>
            <consortium name="NCBI Genome Project"/>
        </authorList>
    </citation>
    <scope>NUCLEOTIDE SEQUENCE</scope>
    <source>
        <strain evidence="3">NI907</strain>
    </source>
</reference>
<sequence>MSSQTQQQLSQEHVTLTVATDNSSRTRYPQSPVPLPAIYVKAIERLNAHKNFQARLAPASSSSSSAISPSLASKNAKAKSSSPSAAETLATGKTTGSGINKKKKKIKKDKKKNSKKSSKEPENIDESEESQEVSNAVIKLEGPQNIDKWHTSLMFALGPLHHFVTQRFEELVRPPVEDAVARRQWDADKKSAGKTLKSSLKKVKNLLRDRLDKSSRDQKDPFKFYSAVMRVMRAEADRSSFTSMLVKQACDLKVTNFDNLAAYQSHMKEVRCKLALLSAYPGDRFMVLAAINGLGTNSLTEGMLQVVTAPPNNSDGLKDPSAMGSIPE</sequence>
<feature type="compositionally biased region" description="Polar residues" evidence="1">
    <location>
        <begin position="1"/>
        <end position="29"/>
    </location>
</feature>
<dbReference type="RefSeq" id="XP_030982187.1">
    <property type="nucleotide sequence ID" value="XM_031125293.1"/>
</dbReference>
<dbReference type="Proteomes" id="UP000515153">
    <property type="component" value="Chromosome I"/>
</dbReference>
<feature type="region of interest" description="Disordered" evidence="1">
    <location>
        <begin position="1"/>
        <end position="33"/>
    </location>
</feature>
<feature type="region of interest" description="Disordered" evidence="1">
    <location>
        <begin position="55"/>
        <end position="132"/>
    </location>
</feature>
<protein>
    <submittedName>
        <fullName evidence="3">Uncharacterized protein</fullName>
    </submittedName>
</protein>
<name>A0A6P8B4R9_PYRGI</name>
<feature type="compositionally biased region" description="Basic residues" evidence="1">
    <location>
        <begin position="100"/>
        <end position="116"/>
    </location>
</feature>
<organism evidence="2 3">
    <name type="scientific">Pyricularia grisea</name>
    <name type="common">Crabgrass-specific blast fungus</name>
    <name type="synonym">Magnaporthe grisea</name>
    <dbReference type="NCBI Taxonomy" id="148305"/>
    <lineage>
        <taxon>Eukaryota</taxon>
        <taxon>Fungi</taxon>
        <taxon>Dikarya</taxon>
        <taxon>Ascomycota</taxon>
        <taxon>Pezizomycotina</taxon>
        <taxon>Sordariomycetes</taxon>
        <taxon>Sordariomycetidae</taxon>
        <taxon>Magnaporthales</taxon>
        <taxon>Pyriculariaceae</taxon>
        <taxon>Pyricularia</taxon>
    </lineage>
</organism>
<dbReference type="KEGG" id="pgri:PgNI_05259"/>
<evidence type="ECO:0000313" key="2">
    <source>
        <dbReference type="Proteomes" id="UP000515153"/>
    </source>
</evidence>
<evidence type="ECO:0000256" key="1">
    <source>
        <dbReference type="SAM" id="MobiDB-lite"/>
    </source>
</evidence>
<feature type="compositionally biased region" description="Low complexity" evidence="1">
    <location>
        <begin position="56"/>
        <end position="86"/>
    </location>
</feature>
<keyword evidence="2" id="KW-1185">Reference proteome</keyword>
<proteinExistence type="predicted"/>
<dbReference type="AlphaFoldDB" id="A0A6P8B4R9"/>
<dbReference type="GeneID" id="41960202"/>
<accession>A0A6P8B4R9</accession>
<reference evidence="2 3" key="1">
    <citation type="journal article" date="2019" name="Mol. Biol. Evol.">
        <title>Blast fungal genomes show frequent chromosomal changes, gene gains and losses, and effector gene turnover.</title>
        <authorList>
            <person name="Gomez Luciano L.B."/>
            <person name="Jason Tsai I."/>
            <person name="Chuma I."/>
            <person name="Tosa Y."/>
            <person name="Chen Y.H."/>
            <person name="Li J.Y."/>
            <person name="Li M.Y."/>
            <person name="Jade Lu M.Y."/>
            <person name="Nakayashiki H."/>
            <person name="Li W.H."/>
        </authorList>
    </citation>
    <scope>NUCLEOTIDE SEQUENCE [LARGE SCALE GENOMIC DNA]</scope>
    <source>
        <strain evidence="2 3">NI907</strain>
    </source>
</reference>
<evidence type="ECO:0000313" key="3">
    <source>
        <dbReference type="RefSeq" id="XP_030982187.1"/>
    </source>
</evidence>
<gene>
    <name evidence="3" type="ORF">PgNI_05259</name>
</gene>